<evidence type="ECO:0000256" key="1">
    <source>
        <dbReference type="SAM" id="MobiDB-lite"/>
    </source>
</evidence>
<feature type="region of interest" description="Disordered" evidence="1">
    <location>
        <begin position="25"/>
        <end position="49"/>
    </location>
</feature>
<dbReference type="EnsemblPlants" id="AET6Gv20063500.1">
    <property type="protein sequence ID" value="AET6Gv20063500.1"/>
    <property type="gene ID" value="AET6Gv20063500"/>
</dbReference>
<dbReference type="Proteomes" id="UP000015105">
    <property type="component" value="Chromosome 6D"/>
</dbReference>
<keyword evidence="2" id="KW-0732">Signal</keyword>
<evidence type="ECO:0000256" key="2">
    <source>
        <dbReference type="SAM" id="SignalP"/>
    </source>
</evidence>
<feature type="signal peptide" evidence="2">
    <location>
        <begin position="1"/>
        <end position="22"/>
    </location>
</feature>
<reference evidence="3" key="5">
    <citation type="journal article" date="2021" name="G3 (Bethesda)">
        <title>Aegilops tauschii genome assembly Aet v5.0 features greater sequence contiguity and improved annotation.</title>
        <authorList>
            <person name="Wang L."/>
            <person name="Zhu T."/>
            <person name="Rodriguez J.C."/>
            <person name="Deal K.R."/>
            <person name="Dubcovsky J."/>
            <person name="McGuire P.E."/>
            <person name="Lux T."/>
            <person name="Spannagl M."/>
            <person name="Mayer K.F.X."/>
            <person name="Baldrich P."/>
            <person name="Meyers B.C."/>
            <person name="Huo N."/>
            <person name="Gu Y.Q."/>
            <person name="Zhou H."/>
            <person name="Devos K.M."/>
            <person name="Bennetzen J.L."/>
            <person name="Unver T."/>
            <person name="Budak H."/>
            <person name="Gulick P.J."/>
            <person name="Galiba G."/>
            <person name="Kalapos B."/>
            <person name="Nelson D.R."/>
            <person name="Li P."/>
            <person name="You F.M."/>
            <person name="Luo M.C."/>
            <person name="Dvorak J."/>
        </authorList>
    </citation>
    <scope>NUCLEOTIDE SEQUENCE [LARGE SCALE GENOMIC DNA]</scope>
    <source>
        <strain evidence="3">cv. AL8/78</strain>
    </source>
</reference>
<reference evidence="4" key="1">
    <citation type="journal article" date="2014" name="Science">
        <title>Ancient hybridizations among the ancestral genomes of bread wheat.</title>
        <authorList>
            <consortium name="International Wheat Genome Sequencing Consortium,"/>
            <person name="Marcussen T."/>
            <person name="Sandve S.R."/>
            <person name="Heier L."/>
            <person name="Spannagl M."/>
            <person name="Pfeifer M."/>
            <person name="Jakobsen K.S."/>
            <person name="Wulff B.B."/>
            <person name="Steuernagel B."/>
            <person name="Mayer K.F."/>
            <person name="Olsen O.A."/>
        </authorList>
    </citation>
    <scope>NUCLEOTIDE SEQUENCE [LARGE SCALE GENOMIC DNA]</scope>
    <source>
        <strain evidence="4">cv. AL8/78</strain>
    </source>
</reference>
<reference evidence="4" key="2">
    <citation type="journal article" date="2017" name="Nat. Plants">
        <title>The Aegilops tauschii genome reveals multiple impacts of transposons.</title>
        <authorList>
            <person name="Zhao G."/>
            <person name="Zou C."/>
            <person name="Li K."/>
            <person name="Wang K."/>
            <person name="Li T."/>
            <person name="Gao L."/>
            <person name="Zhang X."/>
            <person name="Wang H."/>
            <person name="Yang Z."/>
            <person name="Liu X."/>
            <person name="Jiang W."/>
            <person name="Mao L."/>
            <person name="Kong X."/>
            <person name="Jiao Y."/>
            <person name="Jia J."/>
        </authorList>
    </citation>
    <scope>NUCLEOTIDE SEQUENCE [LARGE SCALE GENOMIC DNA]</scope>
    <source>
        <strain evidence="4">cv. AL8/78</strain>
    </source>
</reference>
<proteinExistence type="predicted"/>
<protein>
    <submittedName>
        <fullName evidence="3">Uncharacterized protein</fullName>
    </submittedName>
</protein>
<sequence length="67" mass="7359">GVATLNTGLGLLLLGLSLFSCGHEESRSKQDRNHNETLGRHAWHPRRPSTGCARLISSKYKYLPVAS</sequence>
<reference evidence="3" key="3">
    <citation type="journal article" date="2017" name="Nature">
        <title>Genome sequence of the progenitor of the wheat D genome Aegilops tauschii.</title>
        <authorList>
            <person name="Luo M.C."/>
            <person name="Gu Y.Q."/>
            <person name="Puiu D."/>
            <person name="Wang H."/>
            <person name="Twardziok S.O."/>
            <person name="Deal K.R."/>
            <person name="Huo N."/>
            <person name="Zhu T."/>
            <person name="Wang L."/>
            <person name="Wang Y."/>
            <person name="McGuire P.E."/>
            <person name="Liu S."/>
            <person name="Long H."/>
            <person name="Ramasamy R.K."/>
            <person name="Rodriguez J.C."/>
            <person name="Van S.L."/>
            <person name="Yuan L."/>
            <person name="Wang Z."/>
            <person name="Xia Z."/>
            <person name="Xiao L."/>
            <person name="Anderson O.D."/>
            <person name="Ouyang S."/>
            <person name="Liang Y."/>
            <person name="Zimin A.V."/>
            <person name="Pertea G."/>
            <person name="Qi P."/>
            <person name="Bennetzen J.L."/>
            <person name="Dai X."/>
            <person name="Dawson M.W."/>
            <person name="Muller H.G."/>
            <person name="Kugler K."/>
            <person name="Rivarola-Duarte L."/>
            <person name="Spannagl M."/>
            <person name="Mayer K.F.X."/>
            <person name="Lu F.H."/>
            <person name="Bevan M.W."/>
            <person name="Leroy P."/>
            <person name="Li P."/>
            <person name="You F.M."/>
            <person name="Sun Q."/>
            <person name="Liu Z."/>
            <person name="Lyons E."/>
            <person name="Wicker T."/>
            <person name="Salzberg S.L."/>
            <person name="Devos K.M."/>
            <person name="Dvorak J."/>
        </authorList>
    </citation>
    <scope>NUCLEOTIDE SEQUENCE [LARGE SCALE GENOMIC DNA]</scope>
    <source>
        <strain evidence="3">cv. AL8/78</strain>
    </source>
</reference>
<dbReference type="Gramene" id="AET6Gv20063500.1">
    <property type="protein sequence ID" value="AET6Gv20063500.1"/>
    <property type="gene ID" value="AET6Gv20063500"/>
</dbReference>
<feature type="compositionally biased region" description="Basic and acidic residues" evidence="1">
    <location>
        <begin position="25"/>
        <end position="39"/>
    </location>
</feature>
<evidence type="ECO:0000313" key="4">
    <source>
        <dbReference type="Proteomes" id="UP000015105"/>
    </source>
</evidence>
<keyword evidence="4" id="KW-1185">Reference proteome</keyword>
<accession>A0A453MSZ6</accession>
<evidence type="ECO:0000313" key="3">
    <source>
        <dbReference type="EnsemblPlants" id="AET6Gv20063500.1"/>
    </source>
</evidence>
<dbReference type="AlphaFoldDB" id="A0A453MSZ6"/>
<organism evidence="3 4">
    <name type="scientific">Aegilops tauschii subsp. strangulata</name>
    <name type="common">Goatgrass</name>
    <dbReference type="NCBI Taxonomy" id="200361"/>
    <lineage>
        <taxon>Eukaryota</taxon>
        <taxon>Viridiplantae</taxon>
        <taxon>Streptophyta</taxon>
        <taxon>Embryophyta</taxon>
        <taxon>Tracheophyta</taxon>
        <taxon>Spermatophyta</taxon>
        <taxon>Magnoliopsida</taxon>
        <taxon>Liliopsida</taxon>
        <taxon>Poales</taxon>
        <taxon>Poaceae</taxon>
        <taxon>BOP clade</taxon>
        <taxon>Pooideae</taxon>
        <taxon>Triticodae</taxon>
        <taxon>Triticeae</taxon>
        <taxon>Triticinae</taxon>
        <taxon>Aegilops</taxon>
    </lineage>
</organism>
<reference evidence="3" key="4">
    <citation type="submission" date="2019-03" db="UniProtKB">
        <authorList>
            <consortium name="EnsemblPlants"/>
        </authorList>
    </citation>
    <scope>IDENTIFICATION</scope>
</reference>
<name>A0A453MSZ6_AEGTS</name>
<feature type="chain" id="PRO_5019065697" evidence="2">
    <location>
        <begin position="23"/>
        <end position="67"/>
    </location>
</feature>